<keyword evidence="2" id="KW-1185">Reference proteome</keyword>
<dbReference type="Proteomes" id="UP001258181">
    <property type="component" value="Unassembled WGS sequence"/>
</dbReference>
<gene>
    <name evidence="1" type="ORF">J2X07_002045</name>
</gene>
<protein>
    <submittedName>
        <fullName evidence="1">Uncharacterized protein</fullName>
    </submittedName>
</protein>
<comment type="caution">
    <text evidence="1">The sequence shown here is derived from an EMBL/GenBank/DDBJ whole genome shotgun (WGS) entry which is preliminary data.</text>
</comment>
<name>A0ABU1U0S4_9BACL</name>
<dbReference type="RefSeq" id="WP_310258529.1">
    <property type="nucleotide sequence ID" value="NZ_JAVDWA010000003.1"/>
</dbReference>
<evidence type="ECO:0000313" key="2">
    <source>
        <dbReference type="Proteomes" id="UP001258181"/>
    </source>
</evidence>
<reference evidence="1 2" key="1">
    <citation type="submission" date="2023-07" db="EMBL/GenBank/DDBJ databases">
        <title>Sorghum-associated microbial communities from plants grown in Nebraska, USA.</title>
        <authorList>
            <person name="Schachtman D."/>
        </authorList>
    </citation>
    <scope>NUCLEOTIDE SEQUENCE [LARGE SCALE GENOMIC DNA]</scope>
    <source>
        <strain evidence="1 2">BE211</strain>
    </source>
</reference>
<evidence type="ECO:0000313" key="1">
    <source>
        <dbReference type="EMBL" id="MDR7073059.1"/>
    </source>
</evidence>
<organism evidence="1 2">
    <name type="scientific">Fictibacillus barbaricus</name>
    <dbReference type="NCBI Taxonomy" id="182136"/>
    <lineage>
        <taxon>Bacteria</taxon>
        <taxon>Bacillati</taxon>
        <taxon>Bacillota</taxon>
        <taxon>Bacilli</taxon>
        <taxon>Bacillales</taxon>
        <taxon>Fictibacillaceae</taxon>
        <taxon>Fictibacillus</taxon>
    </lineage>
</organism>
<proteinExistence type="predicted"/>
<dbReference type="EMBL" id="JAVDWA010000003">
    <property type="protein sequence ID" value="MDR7073059.1"/>
    <property type="molecule type" value="Genomic_DNA"/>
</dbReference>
<accession>A0ABU1U0S4</accession>
<sequence>MSIKDKVKQWFIGPVRKEESFKSIVDQEQFSAILRSGTPIIFTKTIGYGLILFEEKEQLGVVQVKDVFNASEEVRQYMSLPDLHSFFEDRLREGNSFYT</sequence>